<comment type="caution">
    <text evidence="1">The sequence shown here is derived from an EMBL/GenBank/DDBJ whole genome shotgun (WGS) entry which is preliminary data.</text>
</comment>
<organism evidence="1 2">
    <name type="scientific">Agromyces humatus</name>
    <dbReference type="NCBI Taxonomy" id="279573"/>
    <lineage>
        <taxon>Bacteria</taxon>
        <taxon>Bacillati</taxon>
        <taxon>Actinomycetota</taxon>
        <taxon>Actinomycetes</taxon>
        <taxon>Micrococcales</taxon>
        <taxon>Microbacteriaceae</taxon>
        <taxon>Agromyces</taxon>
    </lineage>
</organism>
<protein>
    <submittedName>
        <fullName evidence="1">Uncharacterized protein</fullName>
    </submittedName>
</protein>
<gene>
    <name evidence="1" type="ORF">GCM10009747_05850</name>
</gene>
<evidence type="ECO:0000313" key="2">
    <source>
        <dbReference type="Proteomes" id="UP001500506"/>
    </source>
</evidence>
<dbReference type="Proteomes" id="UP001500506">
    <property type="component" value="Unassembled WGS sequence"/>
</dbReference>
<dbReference type="EMBL" id="BAAANH010000001">
    <property type="protein sequence ID" value="GAA1751283.1"/>
    <property type="molecule type" value="Genomic_DNA"/>
</dbReference>
<reference evidence="1 2" key="1">
    <citation type="journal article" date="2019" name="Int. J. Syst. Evol. Microbiol.">
        <title>The Global Catalogue of Microorganisms (GCM) 10K type strain sequencing project: providing services to taxonomists for standard genome sequencing and annotation.</title>
        <authorList>
            <consortium name="The Broad Institute Genomics Platform"/>
            <consortium name="The Broad Institute Genome Sequencing Center for Infectious Disease"/>
            <person name="Wu L."/>
            <person name="Ma J."/>
        </authorList>
    </citation>
    <scope>NUCLEOTIDE SEQUENCE [LARGE SCALE GENOMIC DNA]</scope>
    <source>
        <strain evidence="1 2">JCM 14319</strain>
    </source>
</reference>
<sequence>MNDATLKVRRVAATVLAALAIVGGTLSLAGCAEVTEAGAAAGPEPAVKEEITEELSSLTLTPQAIERLGLETAEVEAGDGGLTVPYAALIYDHDGDTWVYTTTEPEVFIRAAVVVDRIDGETAHLSEGPEPGTSVVTLGAAELFGAEFDTAH</sequence>
<name>A0ABN2KA75_9MICO</name>
<dbReference type="Gene3D" id="2.40.420.20">
    <property type="match status" value="1"/>
</dbReference>
<accession>A0ABN2KA75</accession>
<keyword evidence="2" id="KW-1185">Reference proteome</keyword>
<dbReference type="PROSITE" id="PS51257">
    <property type="entry name" value="PROKAR_LIPOPROTEIN"/>
    <property type="match status" value="1"/>
</dbReference>
<evidence type="ECO:0000313" key="1">
    <source>
        <dbReference type="EMBL" id="GAA1751283.1"/>
    </source>
</evidence>
<dbReference type="RefSeq" id="WP_232498321.1">
    <property type="nucleotide sequence ID" value="NZ_BAAANH010000001.1"/>
</dbReference>
<proteinExistence type="predicted"/>